<comment type="caution">
    <text evidence="1">The sequence shown here is derived from an EMBL/GenBank/DDBJ whole genome shotgun (WGS) entry which is preliminary data.</text>
</comment>
<sequence>MWQGPVDVNVGWYRGYLDEGAFVDSTPPGTSSLKLFSVFARAPAPGGYRNFLFFALQISSCTGFLTLNHALEWQGRLWWSI</sequence>
<name>A0A8H7Z4G5_AJECA</name>
<evidence type="ECO:0000313" key="1">
    <source>
        <dbReference type="EMBL" id="KAG5302616.1"/>
    </source>
</evidence>
<reference evidence="1 2" key="1">
    <citation type="submission" date="2021-01" db="EMBL/GenBank/DDBJ databases">
        <title>Chromosome-level genome assembly of a human fungal pathogen reveals clustering of transcriptionally co-regulated genes.</title>
        <authorList>
            <person name="Voorhies M."/>
            <person name="Cohen S."/>
            <person name="Shea T.P."/>
            <person name="Petrus S."/>
            <person name="Munoz J.F."/>
            <person name="Poplawski S."/>
            <person name="Goldman W.E."/>
            <person name="Michael T."/>
            <person name="Cuomo C.A."/>
            <person name="Sil A."/>
            <person name="Beyhan S."/>
        </authorList>
    </citation>
    <scope>NUCLEOTIDE SEQUENCE [LARGE SCALE GENOMIC DNA]</scope>
    <source>
        <strain evidence="1 2">G184AR</strain>
    </source>
</reference>
<accession>A0A8H7Z4G5</accession>
<protein>
    <submittedName>
        <fullName evidence="1">Uncharacterized protein</fullName>
    </submittedName>
</protein>
<dbReference type="Proteomes" id="UP000670092">
    <property type="component" value="Unassembled WGS sequence"/>
</dbReference>
<organism evidence="1 2">
    <name type="scientific">Ajellomyces capsulatus</name>
    <name type="common">Darling's disease fungus</name>
    <name type="synonym">Histoplasma capsulatum</name>
    <dbReference type="NCBI Taxonomy" id="5037"/>
    <lineage>
        <taxon>Eukaryota</taxon>
        <taxon>Fungi</taxon>
        <taxon>Dikarya</taxon>
        <taxon>Ascomycota</taxon>
        <taxon>Pezizomycotina</taxon>
        <taxon>Eurotiomycetes</taxon>
        <taxon>Eurotiomycetidae</taxon>
        <taxon>Onygenales</taxon>
        <taxon>Ajellomycetaceae</taxon>
        <taxon>Histoplasma</taxon>
    </lineage>
</organism>
<gene>
    <name evidence="1" type="ORF">I7I52_00308</name>
</gene>
<dbReference type="AlphaFoldDB" id="A0A8H7Z4G5"/>
<proteinExistence type="predicted"/>
<evidence type="ECO:0000313" key="2">
    <source>
        <dbReference type="Proteomes" id="UP000670092"/>
    </source>
</evidence>
<dbReference type="VEuPathDB" id="FungiDB:I7I52_00308"/>
<dbReference type="EMBL" id="JAEVHI010000001">
    <property type="protein sequence ID" value="KAG5302616.1"/>
    <property type="molecule type" value="Genomic_DNA"/>
</dbReference>